<reference evidence="2" key="1">
    <citation type="submission" date="2020-07" db="EMBL/GenBank/DDBJ databases">
        <authorList>
            <person name="Pothier F. J."/>
        </authorList>
    </citation>
    <scope>NUCLEOTIDE SEQUENCE [LARGE SCALE GENOMIC DNA]</scope>
    <source>
        <plasmid evidence="2">CFBP8129_p211</plasmid>
    </source>
</reference>
<feature type="compositionally biased region" description="Basic and acidic residues" evidence="1">
    <location>
        <begin position="126"/>
        <end position="144"/>
    </location>
</feature>
<sequence length="181" mass="18801">MAKEKIFHVVRKSDQSENLVRAPKESGVLLVLAGNSWKPSIATQDDITNHYAAGGTLHPASIEADIKGAKIVRLAPAEGSNKKPVLIRAKNVGSAIEALTNGDIEIKLADQETLVRLLEAGTKVLEAPKPEVKTNPDSDPDPTRNDGANADTGTGKGVGEVGAGDNAANDGQNPGEKALVA</sequence>
<keyword evidence="2" id="KW-0614">Plasmid</keyword>
<proteinExistence type="predicted"/>
<accession>A0A6V7FFQ3</accession>
<gene>
    <name evidence="2" type="ORF">CFBP8129_45320</name>
</gene>
<organism evidence="2">
    <name type="scientific">Xanthomonas hortorum pv. gardneri</name>
    <dbReference type="NCBI Taxonomy" id="2754056"/>
    <lineage>
        <taxon>Bacteria</taxon>
        <taxon>Pseudomonadati</taxon>
        <taxon>Pseudomonadota</taxon>
        <taxon>Gammaproteobacteria</taxon>
        <taxon>Lysobacterales</taxon>
        <taxon>Lysobacteraceae</taxon>
        <taxon>Xanthomonas</taxon>
    </lineage>
</organism>
<name>A0A6V7FFQ3_9XANT</name>
<dbReference type="AlphaFoldDB" id="A0A6V7FFQ3"/>
<evidence type="ECO:0000256" key="1">
    <source>
        <dbReference type="SAM" id="MobiDB-lite"/>
    </source>
</evidence>
<dbReference type="RefSeq" id="WP_046932309.1">
    <property type="nucleotide sequence ID" value="NZ_CP018729.1"/>
</dbReference>
<dbReference type="EMBL" id="LR828254">
    <property type="protein sequence ID" value="CAD0362305.1"/>
    <property type="molecule type" value="Genomic_DNA"/>
</dbReference>
<dbReference type="EMBL" id="LR828254">
    <property type="protein sequence ID" value="CAD0362311.1"/>
    <property type="molecule type" value="Genomic_DNA"/>
</dbReference>
<evidence type="ECO:0000313" key="2">
    <source>
        <dbReference type="EMBL" id="CAD0362311.1"/>
    </source>
</evidence>
<geneLocation type="plasmid" evidence="2">
    <name>CFBP8129_p211</name>
</geneLocation>
<protein>
    <submittedName>
        <fullName evidence="2">Uncharacterized protein</fullName>
    </submittedName>
</protein>
<feature type="region of interest" description="Disordered" evidence="1">
    <location>
        <begin position="126"/>
        <end position="181"/>
    </location>
</feature>